<sequence>MFQLDDDPSIVAGENVAKTVRKLRLRAAKQVGIGILAVAIVERLFALL</sequence>
<evidence type="ECO:0000313" key="2">
    <source>
        <dbReference type="Proteomes" id="UP000182829"/>
    </source>
</evidence>
<reference evidence="1 2" key="1">
    <citation type="submission" date="2016-10" db="EMBL/GenBank/DDBJ databases">
        <authorList>
            <person name="de Groot N.N."/>
        </authorList>
    </citation>
    <scope>NUCLEOTIDE SEQUENCE [LARGE SCALE GENOMIC DNA]</scope>
    <source>
        <strain evidence="1 2">SP2</strain>
    </source>
</reference>
<dbReference type="AlphaFoldDB" id="A0A1I3TS48"/>
<proteinExistence type="predicted"/>
<protein>
    <submittedName>
        <fullName evidence="1">Uncharacterized protein</fullName>
    </submittedName>
</protein>
<name>A0A1I3TS48_9EURY</name>
<organism evidence="1 2">
    <name type="scientific">Natronobacterium gregoryi</name>
    <dbReference type="NCBI Taxonomy" id="44930"/>
    <lineage>
        <taxon>Archaea</taxon>
        <taxon>Methanobacteriati</taxon>
        <taxon>Methanobacteriota</taxon>
        <taxon>Stenosarchaea group</taxon>
        <taxon>Halobacteria</taxon>
        <taxon>Halobacteriales</taxon>
        <taxon>Natrialbaceae</taxon>
        <taxon>Natronobacterium</taxon>
    </lineage>
</organism>
<dbReference type="GeneID" id="42782834"/>
<evidence type="ECO:0000313" key="1">
    <source>
        <dbReference type="EMBL" id="SFJ72441.1"/>
    </source>
</evidence>
<gene>
    <name evidence="1" type="ORF">SAMN05443661_1667</name>
</gene>
<dbReference type="Proteomes" id="UP000182829">
    <property type="component" value="Unassembled WGS sequence"/>
</dbReference>
<dbReference type="RefSeq" id="WP_015233713.1">
    <property type="nucleotide sequence ID" value="NZ_FORO01000066.1"/>
</dbReference>
<dbReference type="EMBL" id="FORO01000066">
    <property type="protein sequence ID" value="SFJ72441.1"/>
    <property type="molecule type" value="Genomic_DNA"/>
</dbReference>
<accession>A0A1I3TS48</accession>